<dbReference type="SUPFAM" id="SSF54909">
    <property type="entry name" value="Dimeric alpha+beta barrel"/>
    <property type="match status" value="1"/>
</dbReference>
<evidence type="ECO:0000259" key="2">
    <source>
        <dbReference type="PROSITE" id="PS51502"/>
    </source>
</evidence>
<evidence type="ECO:0000256" key="1">
    <source>
        <dbReference type="ARBA" id="ARBA00011738"/>
    </source>
</evidence>
<comment type="subunit">
    <text evidence="1">Homodimer.</text>
</comment>
<dbReference type="PANTHER" id="PTHR33178:SF10">
    <property type="entry name" value="STRESS-RESPONSE A_B BARREL DOMAIN-CONTAINING PROTEIN"/>
    <property type="match status" value="1"/>
</dbReference>
<dbReference type="OrthoDB" id="1601230at2759"/>
<accession>A0A8H7DDA6</accession>
<evidence type="ECO:0000313" key="3">
    <source>
        <dbReference type="EMBL" id="KAF7367888.1"/>
    </source>
</evidence>
<dbReference type="InterPro" id="IPR013097">
    <property type="entry name" value="Dabb"/>
</dbReference>
<organism evidence="3 4">
    <name type="scientific">Mycena sanguinolenta</name>
    <dbReference type="NCBI Taxonomy" id="230812"/>
    <lineage>
        <taxon>Eukaryota</taxon>
        <taxon>Fungi</taxon>
        <taxon>Dikarya</taxon>
        <taxon>Basidiomycota</taxon>
        <taxon>Agaricomycotina</taxon>
        <taxon>Agaricomycetes</taxon>
        <taxon>Agaricomycetidae</taxon>
        <taxon>Agaricales</taxon>
        <taxon>Marasmiineae</taxon>
        <taxon>Mycenaceae</taxon>
        <taxon>Mycena</taxon>
    </lineage>
</organism>
<dbReference type="InterPro" id="IPR044662">
    <property type="entry name" value="HS1/DABB1-like"/>
</dbReference>
<comment type="caution">
    <text evidence="3">The sequence shown here is derived from an EMBL/GenBank/DDBJ whole genome shotgun (WGS) entry which is preliminary data.</text>
</comment>
<dbReference type="Gene3D" id="3.30.70.100">
    <property type="match status" value="1"/>
</dbReference>
<gene>
    <name evidence="3" type="ORF">MSAN_00853600</name>
</gene>
<dbReference type="Proteomes" id="UP000623467">
    <property type="component" value="Unassembled WGS sequence"/>
</dbReference>
<keyword evidence="4" id="KW-1185">Reference proteome</keyword>
<dbReference type="InterPro" id="IPR011008">
    <property type="entry name" value="Dimeric_a/b-barrel"/>
</dbReference>
<dbReference type="PROSITE" id="PS51502">
    <property type="entry name" value="S_R_A_B_BARREL"/>
    <property type="match status" value="1"/>
</dbReference>
<feature type="domain" description="Stress-response A/B barrel" evidence="2">
    <location>
        <begin position="3"/>
        <end position="104"/>
    </location>
</feature>
<dbReference type="AlphaFoldDB" id="A0A8H7DDA6"/>
<dbReference type="EMBL" id="JACAZH010000005">
    <property type="protein sequence ID" value="KAF7367888.1"/>
    <property type="molecule type" value="Genomic_DNA"/>
</dbReference>
<sequence length="108" mass="12372">MSLVHIVMFRFKADASPEAVQEAYARMLSLKNDCLDREHQPYIESLTGGKDASIEGKQDGMQYAFVVKFKSPTDRDYYVETDPVHREFGEDVAAIVEKVIVMDYNVEF</sequence>
<dbReference type="SMART" id="SM00886">
    <property type="entry name" value="Dabb"/>
    <property type="match status" value="1"/>
</dbReference>
<name>A0A8H7DDA6_9AGAR</name>
<evidence type="ECO:0000313" key="4">
    <source>
        <dbReference type="Proteomes" id="UP000623467"/>
    </source>
</evidence>
<protein>
    <submittedName>
        <fullName evidence="3">Stress responsive A/B barrel domain-containing protein</fullName>
    </submittedName>
</protein>
<dbReference type="PANTHER" id="PTHR33178">
    <property type="match status" value="1"/>
</dbReference>
<proteinExistence type="predicted"/>
<dbReference type="Pfam" id="PF07876">
    <property type="entry name" value="Dabb"/>
    <property type="match status" value="1"/>
</dbReference>
<reference evidence="3" key="1">
    <citation type="submission" date="2020-05" db="EMBL/GenBank/DDBJ databases">
        <title>Mycena genomes resolve the evolution of fungal bioluminescence.</title>
        <authorList>
            <person name="Tsai I.J."/>
        </authorList>
    </citation>
    <scope>NUCLEOTIDE SEQUENCE</scope>
    <source>
        <strain evidence="3">160909Yilan</strain>
    </source>
</reference>